<accession>A0ABW3BLY0</accession>
<dbReference type="GO" id="GO:0008483">
    <property type="term" value="F:transaminase activity"/>
    <property type="evidence" value="ECO:0007669"/>
    <property type="project" value="UniProtKB-KW"/>
</dbReference>
<evidence type="ECO:0000256" key="5">
    <source>
        <dbReference type="ARBA" id="ARBA00022898"/>
    </source>
</evidence>
<dbReference type="EMBL" id="JBHTHR010001642">
    <property type="protein sequence ID" value="MFD0804412.1"/>
    <property type="molecule type" value="Genomic_DNA"/>
</dbReference>
<evidence type="ECO:0000256" key="2">
    <source>
        <dbReference type="ARBA" id="ARBA00007441"/>
    </source>
</evidence>
<keyword evidence="4" id="KW-0808">Transferase</keyword>
<dbReference type="InterPro" id="IPR050596">
    <property type="entry name" value="AspAT/PAT-like"/>
</dbReference>
<reference evidence="7" key="1">
    <citation type="journal article" date="2019" name="Int. J. Syst. Evol. Microbiol.">
        <title>The Global Catalogue of Microorganisms (GCM) 10K type strain sequencing project: providing services to taxonomists for standard genome sequencing and annotation.</title>
        <authorList>
            <consortium name="The Broad Institute Genomics Platform"/>
            <consortium name="The Broad Institute Genome Sequencing Center for Infectious Disease"/>
            <person name="Wu L."/>
            <person name="Ma J."/>
        </authorList>
    </citation>
    <scope>NUCLEOTIDE SEQUENCE [LARGE SCALE GENOMIC DNA]</scope>
    <source>
        <strain evidence="7">CCUG 63369</strain>
    </source>
</reference>
<evidence type="ECO:0000256" key="4">
    <source>
        <dbReference type="ARBA" id="ARBA00022679"/>
    </source>
</evidence>
<evidence type="ECO:0000313" key="7">
    <source>
        <dbReference type="Proteomes" id="UP001596956"/>
    </source>
</evidence>
<keyword evidence="3 6" id="KW-0032">Aminotransferase</keyword>
<keyword evidence="5" id="KW-0663">Pyridoxal phosphate</keyword>
<keyword evidence="7" id="KW-1185">Reference proteome</keyword>
<dbReference type="Gene3D" id="3.40.640.10">
    <property type="entry name" value="Type I PLP-dependent aspartate aminotransferase-like (Major domain)"/>
    <property type="match status" value="1"/>
</dbReference>
<proteinExistence type="inferred from homology"/>
<comment type="caution">
    <text evidence="6">The sequence shown here is derived from an EMBL/GenBank/DDBJ whole genome shotgun (WGS) entry which is preliminary data.</text>
</comment>
<dbReference type="InterPro" id="IPR015422">
    <property type="entry name" value="PyrdxlP-dep_Trfase_small"/>
</dbReference>
<dbReference type="PANTHER" id="PTHR46383:SF1">
    <property type="entry name" value="ASPARTATE AMINOTRANSFERASE"/>
    <property type="match status" value="1"/>
</dbReference>
<comment type="cofactor">
    <cofactor evidence="1">
        <name>pyridoxal 5'-phosphate</name>
        <dbReference type="ChEBI" id="CHEBI:597326"/>
    </cofactor>
</comment>
<evidence type="ECO:0000256" key="1">
    <source>
        <dbReference type="ARBA" id="ARBA00001933"/>
    </source>
</evidence>
<dbReference type="SUPFAM" id="SSF53383">
    <property type="entry name" value="PLP-dependent transferases"/>
    <property type="match status" value="1"/>
</dbReference>
<organism evidence="6 7">
    <name type="scientific">Streptomonospora algeriensis</name>
    <dbReference type="NCBI Taxonomy" id="995084"/>
    <lineage>
        <taxon>Bacteria</taxon>
        <taxon>Bacillati</taxon>
        <taxon>Actinomycetota</taxon>
        <taxon>Actinomycetes</taxon>
        <taxon>Streptosporangiales</taxon>
        <taxon>Nocardiopsidaceae</taxon>
        <taxon>Streptomonospora</taxon>
    </lineage>
</organism>
<dbReference type="PANTHER" id="PTHR46383">
    <property type="entry name" value="ASPARTATE AMINOTRANSFERASE"/>
    <property type="match status" value="1"/>
</dbReference>
<protein>
    <submittedName>
        <fullName evidence="6">Pyridoxal phosphate-dependent aminotransferase</fullName>
    </submittedName>
</protein>
<evidence type="ECO:0000256" key="3">
    <source>
        <dbReference type="ARBA" id="ARBA00022576"/>
    </source>
</evidence>
<evidence type="ECO:0000313" key="6">
    <source>
        <dbReference type="EMBL" id="MFD0804412.1"/>
    </source>
</evidence>
<name>A0ABW3BLY0_9ACTN</name>
<feature type="non-terminal residue" evidence="6">
    <location>
        <position position="1"/>
    </location>
</feature>
<dbReference type="InterPro" id="IPR015421">
    <property type="entry name" value="PyrdxlP-dep_Trfase_major"/>
</dbReference>
<comment type="similarity">
    <text evidence="2">Belongs to the class-I pyridoxal-phosphate-dependent aminotransferase family.</text>
</comment>
<dbReference type="Proteomes" id="UP001596956">
    <property type="component" value="Unassembled WGS sequence"/>
</dbReference>
<sequence>PIQQAGAYAFTEPPELTDHIRRIARLHGIGAVADADRFAKTGAMAAAPQAAFYSYPDLDAWRGHLAREHGVTTGAELTALLLEDYGVGVLPGSEFGDSPHALRMRVATSLLYGETEDQRVTALEADDPLGLPWIAEHLDRLSEVLEQVGPADAADGAPEAVAVRASAD</sequence>
<dbReference type="InterPro" id="IPR015424">
    <property type="entry name" value="PyrdxlP-dep_Trfase"/>
</dbReference>
<dbReference type="Gene3D" id="3.90.1150.10">
    <property type="entry name" value="Aspartate Aminotransferase, domain 1"/>
    <property type="match status" value="1"/>
</dbReference>
<gene>
    <name evidence="6" type="ORF">ACFQZU_24265</name>
</gene>